<name>A0A6G0T384_APHGL</name>
<protein>
    <submittedName>
        <fullName evidence="1">Uncharacterized protein</fullName>
    </submittedName>
</protein>
<proteinExistence type="predicted"/>
<sequence length="193" mass="22611">MVSKNNKVTPLLGITNVQLFLPKYTNHISIISHNNGSIKLCGYIRCSVSLAYDWTFNSQHTKELLFSYTSKVPTNSSRVPIERHALKQLSESDFKNLECIRSRTKLQNKALNHFKSYTSVNSLKTILLFLKEIQGLKILKLLFNYSYNNWILIFKFVNKIKMRICQELEYSRIKYICDFINLQDMCEVFLEGH</sequence>
<dbReference type="AlphaFoldDB" id="A0A6G0T384"/>
<gene>
    <name evidence="1" type="ORF">AGLY_014855</name>
</gene>
<evidence type="ECO:0000313" key="2">
    <source>
        <dbReference type="Proteomes" id="UP000475862"/>
    </source>
</evidence>
<evidence type="ECO:0000313" key="1">
    <source>
        <dbReference type="EMBL" id="KAE9524805.1"/>
    </source>
</evidence>
<keyword evidence="2" id="KW-1185">Reference proteome</keyword>
<comment type="caution">
    <text evidence="1">The sequence shown here is derived from an EMBL/GenBank/DDBJ whole genome shotgun (WGS) entry which is preliminary data.</text>
</comment>
<reference evidence="1 2" key="1">
    <citation type="submission" date="2019-08" db="EMBL/GenBank/DDBJ databases">
        <title>The genome of the soybean aphid Biotype 1, its phylome, world population structure and adaptation to the North American continent.</title>
        <authorList>
            <person name="Giordano R."/>
            <person name="Donthu R.K."/>
            <person name="Hernandez A.G."/>
            <person name="Wright C.L."/>
            <person name="Zimin A.V."/>
        </authorList>
    </citation>
    <scope>NUCLEOTIDE SEQUENCE [LARGE SCALE GENOMIC DNA]</scope>
    <source>
        <tissue evidence="1">Whole aphids</tissue>
    </source>
</reference>
<accession>A0A6G0T384</accession>
<dbReference type="EMBL" id="VYZN01000065">
    <property type="protein sequence ID" value="KAE9524805.1"/>
    <property type="molecule type" value="Genomic_DNA"/>
</dbReference>
<dbReference type="Proteomes" id="UP000475862">
    <property type="component" value="Unassembled WGS sequence"/>
</dbReference>
<organism evidence="1 2">
    <name type="scientific">Aphis glycines</name>
    <name type="common">Soybean aphid</name>
    <dbReference type="NCBI Taxonomy" id="307491"/>
    <lineage>
        <taxon>Eukaryota</taxon>
        <taxon>Metazoa</taxon>
        <taxon>Ecdysozoa</taxon>
        <taxon>Arthropoda</taxon>
        <taxon>Hexapoda</taxon>
        <taxon>Insecta</taxon>
        <taxon>Pterygota</taxon>
        <taxon>Neoptera</taxon>
        <taxon>Paraneoptera</taxon>
        <taxon>Hemiptera</taxon>
        <taxon>Sternorrhyncha</taxon>
        <taxon>Aphidomorpha</taxon>
        <taxon>Aphidoidea</taxon>
        <taxon>Aphididae</taxon>
        <taxon>Aphidini</taxon>
        <taxon>Aphis</taxon>
        <taxon>Aphis</taxon>
    </lineage>
</organism>